<proteinExistence type="predicted"/>
<comment type="caution">
    <text evidence="2">The sequence shown here is derived from an EMBL/GenBank/DDBJ whole genome shotgun (WGS) entry which is preliminary data.</text>
</comment>
<feature type="compositionally biased region" description="Basic and acidic residues" evidence="1">
    <location>
        <begin position="1"/>
        <end position="11"/>
    </location>
</feature>
<keyword evidence="3" id="KW-1185">Reference proteome</keyword>
<dbReference type="AlphaFoldDB" id="A0A918R5F9"/>
<feature type="region of interest" description="Disordered" evidence="1">
    <location>
        <begin position="1"/>
        <end position="21"/>
    </location>
</feature>
<sequence length="69" mass="7491">MHPWDRPERKGAPGLSGALCQARPPLTSRRLAGAGMAGGAGRNVTPLRPNPVEWAIWRNPFAMLQIIGY</sequence>
<evidence type="ECO:0000313" key="3">
    <source>
        <dbReference type="Proteomes" id="UP000634139"/>
    </source>
</evidence>
<evidence type="ECO:0000256" key="1">
    <source>
        <dbReference type="SAM" id="MobiDB-lite"/>
    </source>
</evidence>
<name>A0A918R5F9_9SPHN</name>
<reference evidence="2" key="2">
    <citation type="submission" date="2020-09" db="EMBL/GenBank/DDBJ databases">
        <authorList>
            <person name="Sun Q."/>
            <person name="Kim S."/>
        </authorList>
    </citation>
    <scope>NUCLEOTIDE SEQUENCE</scope>
    <source>
        <strain evidence="2">KCTC 32422</strain>
    </source>
</reference>
<dbReference type="Proteomes" id="UP000634139">
    <property type="component" value="Unassembled WGS sequence"/>
</dbReference>
<organism evidence="2 3">
    <name type="scientific">Novosphingobium arvoryzae</name>
    <dbReference type="NCBI Taxonomy" id="1256514"/>
    <lineage>
        <taxon>Bacteria</taxon>
        <taxon>Pseudomonadati</taxon>
        <taxon>Pseudomonadota</taxon>
        <taxon>Alphaproteobacteria</taxon>
        <taxon>Sphingomonadales</taxon>
        <taxon>Sphingomonadaceae</taxon>
        <taxon>Novosphingobium</taxon>
    </lineage>
</organism>
<gene>
    <name evidence="2" type="ORF">GCM10011617_01810</name>
</gene>
<accession>A0A918R5F9</accession>
<dbReference type="EMBL" id="BMZD01000001">
    <property type="protein sequence ID" value="GGZ86827.1"/>
    <property type="molecule type" value="Genomic_DNA"/>
</dbReference>
<evidence type="ECO:0000313" key="2">
    <source>
        <dbReference type="EMBL" id="GGZ86827.1"/>
    </source>
</evidence>
<protein>
    <submittedName>
        <fullName evidence="2">Uncharacterized protein</fullName>
    </submittedName>
</protein>
<reference evidence="2" key="1">
    <citation type="journal article" date="2014" name="Int. J. Syst. Evol. Microbiol.">
        <title>Complete genome sequence of Corynebacterium casei LMG S-19264T (=DSM 44701T), isolated from a smear-ripened cheese.</title>
        <authorList>
            <consortium name="US DOE Joint Genome Institute (JGI-PGF)"/>
            <person name="Walter F."/>
            <person name="Albersmeier A."/>
            <person name="Kalinowski J."/>
            <person name="Ruckert C."/>
        </authorList>
    </citation>
    <scope>NUCLEOTIDE SEQUENCE</scope>
    <source>
        <strain evidence="2">KCTC 32422</strain>
    </source>
</reference>